<dbReference type="EMBL" id="MU003495">
    <property type="protein sequence ID" value="KAF2475750.1"/>
    <property type="molecule type" value="Genomic_DNA"/>
</dbReference>
<gene>
    <name evidence="1" type="ORF">BDR25DRAFT_350044</name>
</gene>
<proteinExistence type="predicted"/>
<accession>A0ACB6RAJ2</accession>
<sequence length="283" mass="32107">MSFSANTSTYSEQPLLRYGRVGKHSIHNSTPLKPQVGHRAIAIGKEHEILHLRIHGRIFMGIHDGNQALKWLGFAAIVHSKHSSSRFMSSVHARFHLDPEMLLYIGDIIRIGTEATRRRVGGVSIYSKYNWETAEAKNRVTSLTCGLFTLRGTFIQTSAYQQLFTSHSLRQCSEWVVEPTAVAKFTAAGLFHYLGTPTYLMRLSLTPWAPPASIWAPAVDQLHVSQPSTPSAGLRQSLRLYTSFSINRLHEQCCIRSERVWWVMVLRDKPGFQTRHFISLLNH</sequence>
<evidence type="ECO:0000313" key="2">
    <source>
        <dbReference type="Proteomes" id="UP000799755"/>
    </source>
</evidence>
<dbReference type="Proteomes" id="UP000799755">
    <property type="component" value="Unassembled WGS sequence"/>
</dbReference>
<organism evidence="1 2">
    <name type="scientific">Lindgomyces ingoldianus</name>
    <dbReference type="NCBI Taxonomy" id="673940"/>
    <lineage>
        <taxon>Eukaryota</taxon>
        <taxon>Fungi</taxon>
        <taxon>Dikarya</taxon>
        <taxon>Ascomycota</taxon>
        <taxon>Pezizomycotina</taxon>
        <taxon>Dothideomycetes</taxon>
        <taxon>Pleosporomycetidae</taxon>
        <taxon>Pleosporales</taxon>
        <taxon>Lindgomycetaceae</taxon>
        <taxon>Lindgomyces</taxon>
    </lineage>
</organism>
<protein>
    <submittedName>
        <fullName evidence="1">Uncharacterized protein</fullName>
    </submittedName>
</protein>
<evidence type="ECO:0000313" key="1">
    <source>
        <dbReference type="EMBL" id="KAF2475750.1"/>
    </source>
</evidence>
<keyword evidence="2" id="KW-1185">Reference proteome</keyword>
<reference evidence="1" key="1">
    <citation type="journal article" date="2020" name="Stud. Mycol.">
        <title>101 Dothideomycetes genomes: a test case for predicting lifestyles and emergence of pathogens.</title>
        <authorList>
            <person name="Haridas S."/>
            <person name="Albert R."/>
            <person name="Binder M."/>
            <person name="Bloem J."/>
            <person name="Labutti K."/>
            <person name="Salamov A."/>
            <person name="Andreopoulos B."/>
            <person name="Baker S."/>
            <person name="Barry K."/>
            <person name="Bills G."/>
            <person name="Bluhm B."/>
            <person name="Cannon C."/>
            <person name="Castanera R."/>
            <person name="Culley D."/>
            <person name="Daum C."/>
            <person name="Ezra D."/>
            <person name="Gonzalez J."/>
            <person name="Henrissat B."/>
            <person name="Kuo A."/>
            <person name="Liang C."/>
            <person name="Lipzen A."/>
            <person name="Lutzoni F."/>
            <person name="Magnuson J."/>
            <person name="Mondo S."/>
            <person name="Nolan M."/>
            <person name="Ohm R."/>
            <person name="Pangilinan J."/>
            <person name="Park H.-J."/>
            <person name="Ramirez L."/>
            <person name="Alfaro M."/>
            <person name="Sun H."/>
            <person name="Tritt A."/>
            <person name="Yoshinaga Y."/>
            <person name="Zwiers L.-H."/>
            <person name="Turgeon B."/>
            <person name="Goodwin S."/>
            <person name="Spatafora J."/>
            <person name="Crous P."/>
            <person name="Grigoriev I."/>
        </authorList>
    </citation>
    <scope>NUCLEOTIDE SEQUENCE</scope>
    <source>
        <strain evidence="1">ATCC 200398</strain>
    </source>
</reference>
<comment type="caution">
    <text evidence="1">The sequence shown here is derived from an EMBL/GenBank/DDBJ whole genome shotgun (WGS) entry which is preliminary data.</text>
</comment>
<name>A0ACB6RAJ2_9PLEO</name>